<dbReference type="OrthoDB" id="9803111at2"/>
<dbReference type="RefSeq" id="WP_155283957.1">
    <property type="nucleotide sequence ID" value="NZ_BLBC01000005.1"/>
</dbReference>
<dbReference type="Pfam" id="PF02719">
    <property type="entry name" value="Polysacc_synt_2"/>
    <property type="match status" value="1"/>
</dbReference>
<feature type="domain" description="Polysaccharide biosynthesis protein CapD-like" evidence="2">
    <location>
        <begin position="40"/>
        <end position="343"/>
    </location>
</feature>
<comment type="similarity">
    <text evidence="1">Belongs to the polysaccharide synthase family.</text>
</comment>
<dbReference type="PANTHER" id="PTHR43318:SF1">
    <property type="entry name" value="POLYSACCHARIDE BIOSYNTHESIS PROTEIN EPSC-RELATED"/>
    <property type="match status" value="1"/>
</dbReference>
<organism evidence="3 4">
    <name type="scientific">Capnocytophaga felis</name>
    <dbReference type="NCBI Taxonomy" id="2267611"/>
    <lineage>
        <taxon>Bacteria</taxon>
        <taxon>Pseudomonadati</taxon>
        <taxon>Bacteroidota</taxon>
        <taxon>Flavobacteriia</taxon>
        <taxon>Flavobacteriales</taxon>
        <taxon>Flavobacteriaceae</taxon>
        <taxon>Capnocytophaga</taxon>
    </lineage>
</organism>
<sequence length="402" mass="45370">MINIESFIAKHVTKRTESMFKQDIVEHSEELRQKITAKTVLVIGGAGSIGSSFIKALLPFKPSSLVVVDINENGLTELTRELRSTNQWTLPEDYITYPMSYADSVFTKMFIYRGGFDIVANFSAHKHVRSEKDKFSVEALLKNNVINAKILLDLLEKYPPKHFFCVSTDKAANPVNIMGGSKKIMEDMIMAYSDKFPVTTARFANVAFSNGSLPAGFLERIAKEQPISAPSDVTRYFVSPQESGQICLMACILGKTGQIYFPKLKKEQVMTFSEIAALLLKEMGYTVEECQSEEEALEKAKKLPKNAKKYPVYFSKSDTTGEKPYEEFFTEGENVQMDNYKSLGVINIYGTKGKNEVESLIYTLNNLFDNPKTEKSDITQAMKDFLVNFDHQETGKYLDSKM</sequence>
<reference evidence="4" key="1">
    <citation type="journal article" date="2020" name="Int. J. Syst. Evol. Microbiol.">
        <title>Capnocytophaga felis sp. nov. isolated from the feline oral cavity.</title>
        <authorList>
            <person name="Suzuki M."/>
            <person name="Umeda K."/>
            <person name="Kimura M."/>
            <person name="Imaoka K."/>
            <person name="Morikawa S."/>
            <person name="Maeda K."/>
        </authorList>
    </citation>
    <scope>NUCLEOTIDE SEQUENCE [LARGE SCALE GENOMIC DNA]</scope>
    <source>
        <strain evidence="4">KC07070</strain>
    </source>
</reference>
<comment type="caution">
    <text evidence="3">The sequence shown here is derived from an EMBL/GenBank/DDBJ whole genome shotgun (WGS) entry which is preliminary data.</text>
</comment>
<dbReference type="Gene3D" id="3.40.50.720">
    <property type="entry name" value="NAD(P)-binding Rossmann-like Domain"/>
    <property type="match status" value="1"/>
</dbReference>
<protein>
    <submittedName>
        <fullName evidence="3">Nucleoside-diphosphate sugar epimerase</fullName>
    </submittedName>
</protein>
<gene>
    <name evidence="3" type="ORF">RCZ01_05760</name>
</gene>
<accession>A0A5M4B6N2</accession>
<evidence type="ECO:0000313" key="4">
    <source>
        <dbReference type="Proteomes" id="UP000398217"/>
    </source>
</evidence>
<evidence type="ECO:0000259" key="2">
    <source>
        <dbReference type="Pfam" id="PF02719"/>
    </source>
</evidence>
<evidence type="ECO:0000313" key="3">
    <source>
        <dbReference type="EMBL" id="GET45274.1"/>
    </source>
</evidence>
<dbReference type="EMBL" id="BLBC01000005">
    <property type="protein sequence ID" value="GET45274.1"/>
    <property type="molecule type" value="Genomic_DNA"/>
</dbReference>
<dbReference type="InterPro" id="IPR036291">
    <property type="entry name" value="NAD(P)-bd_dom_sf"/>
</dbReference>
<dbReference type="CDD" id="cd05237">
    <property type="entry name" value="UDP_invert_4-6DH_SDR_e"/>
    <property type="match status" value="1"/>
</dbReference>
<evidence type="ECO:0000256" key="1">
    <source>
        <dbReference type="ARBA" id="ARBA00007430"/>
    </source>
</evidence>
<dbReference type="AlphaFoldDB" id="A0A5M4B6N2"/>
<name>A0A5M4B6N2_9FLAO</name>
<dbReference type="InterPro" id="IPR051203">
    <property type="entry name" value="Polysaccharide_Synthase-Rel"/>
</dbReference>
<keyword evidence="4" id="KW-1185">Reference proteome</keyword>
<dbReference type="InterPro" id="IPR003869">
    <property type="entry name" value="Polysac_CapD-like"/>
</dbReference>
<dbReference type="PANTHER" id="PTHR43318">
    <property type="entry name" value="UDP-N-ACETYLGLUCOSAMINE 4,6-DEHYDRATASE"/>
    <property type="match status" value="1"/>
</dbReference>
<dbReference type="SUPFAM" id="SSF51735">
    <property type="entry name" value="NAD(P)-binding Rossmann-fold domains"/>
    <property type="match status" value="1"/>
</dbReference>
<proteinExistence type="inferred from homology"/>
<dbReference type="Proteomes" id="UP000398217">
    <property type="component" value="Unassembled WGS sequence"/>
</dbReference>